<accession>A0AAD6S8T5</accession>
<evidence type="ECO:0000313" key="2">
    <source>
        <dbReference type="EMBL" id="KAJ7021252.1"/>
    </source>
</evidence>
<protein>
    <submittedName>
        <fullName evidence="2">Uncharacterized protein</fullName>
    </submittedName>
</protein>
<keyword evidence="1" id="KW-1133">Transmembrane helix</keyword>
<keyword evidence="1" id="KW-0812">Transmembrane</keyword>
<organism evidence="2 3">
    <name type="scientific">Mycena alexandri</name>
    <dbReference type="NCBI Taxonomy" id="1745969"/>
    <lineage>
        <taxon>Eukaryota</taxon>
        <taxon>Fungi</taxon>
        <taxon>Dikarya</taxon>
        <taxon>Basidiomycota</taxon>
        <taxon>Agaricomycotina</taxon>
        <taxon>Agaricomycetes</taxon>
        <taxon>Agaricomycetidae</taxon>
        <taxon>Agaricales</taxon>
        <taxon>Marasmiineae</taxon>
        <taxon>Mycenaceae</taxon>
        <taxon>Mycena</taxon>
    </lineage>
</organism>
<proteinExistence type="predicted"/>
<keyword evidence="3" id="KW-1185">Reference proteome</keyword>
<reference evidence="2" key="1">
    <citation type="submission" date="2023-03" db="EMBL/GenBank/DDBJ databases">
        <title>Massive genome expansion in bonnet fungi (Mycena s.s.) driven by repeated elements and novel gene families across ecological guilds.</title>
        <authorList>
            <consortium name="Lawrence Berkeley National Laboratory"/>
            <person name="Harder C.B."/>
            <person name="Miyauchi S."/>
            <person name="Viragh M."/>
            <person name="Kuo A."/>
            <person name="Thoen E."/>
            <person name="Andreopoulos B."/>
            <person name="Lu D."/>
            <person name="Skrede I."/>
            <person name="Drula E."/>
            <person name="Henrissat B."/>
            <person name="Morin E."/>
            <person name="Kohler A."/>
            <person name="Barry K."/>
            <person name="LaButti K."/>
            <person name="Morin E."/>
            <person name="Salamov A."/>
            <person name="Lipzen A."/>
            <person name="Mereny Z."/>
            <person name="Hegedus B."/>
            <person name="Baldrian P."/>
            <person name="Stursova M."/>
            <person name="Weitz H."/>
            <person name="Taylor A."/>
            <person name="Grigoriev I.V."/>
            <person name="Nagy L.G."/>
            <person name="Martin F."/>
            <person name="Kauserud H."/>
        </authorList>
    </citation>
    <scope>NUCLEOTIDE SEQUENCE</scope>
    <source>
        <strain evidence="2">CBHHK200</strain>
    </source>
</reference>
<evidence type="ECO:0000256" key="1">
    <source>
        <dbReference type="SAM" id="Phobius"/>
    </source>
</evidence>
<gene>
    <name evidence="2" type="ORF">C8F04DRAFT_1314813</name>
</gene>
<dbReference type="EMBL" id="JARJCM010000237">
    <property type="protein sequence ID" value="KAJ7021252.1"/>
    <property type="molecule type" value="Genomic_DNA"/>
</dbReference>
<name>A0AAD6S8T5_9AGAR</name>
<dbReference type="AlphaFoldDB" id="A0AAD6S8T5"/>
<sequence length="194" mass="21907">MYFFVVTQLASLGVTTWVVTNMIAYVKSNQFHQQLIVASAELYWFSSPSLDCVHSAESRMWWDCGSLRYRLNRVWSNNSPAIQLVFEIVVFCTVCWNVLDRPRSVRTDSQEGHITRVLARDGVPYFLIISGRRVANTVIAVVAPISSLFIIVFFIGAGTTVTTSKVIINSRRELAAGERERMAQLDALVVYSAY</sequence>
<evidence type="ECO:0000313" key="3">
    <source>
        <dbReference type="Proteomes" id="UP001218188"/>
    </source>
</evidence>
<comment type="caution">
    <text evidence="2">The sequence shown here is derived from an EMBL/GenBank/DDBJ whole genome shotgun (WGS) entry which is preliminary data.</text>
</comment>
<dbReference type="Proteomes" id="UP001218188">
    <property type="component" value="Unassembled WGS sequence"/>
</dbReference>
<feature type="transmembrane region" description="Helical" evidence="1">
    <location>
        <begin position="134"/>
        <end position="157"/>
    </location>
</feature>
<keyword evidence="1" id="KW-0472">Membrane</keyword>